<comment type="caution">
    <text evidence="1">The sequence shown here is derived from an EMBL/GenBank/DDBJ whole genome shotgun (WGS) entry which is preliminary data.</text>
</comment>
<evidence type="ECO:0000313" key="1">
    <source>
        <dbReference type="EMBL" id="PFX32147.1"/>
    </source>
</evidence>
<dbReference type="AlphaFoldDB" id="A0A2B4SUI6"/>
<dbReference type="Proteomes" id="UP000225706">
    <property type="component" value="Unassembled WGS sequence"/>
</dbReference>
<proteinExistence type="predicted"/>
<name>A0A2B4SUI6_STYPI</name>
<sequence length="337" mass="37562">MGNDSKKAKSAKEATKVVVRGEKLKNITKEVLFLYKPLSERTIEIMEHFCDALNQAKPPGCVEVSGEDNVVNLLKHDRKVVKARILKWLTVPNNVVVVCISSSNDQTEKIPREDFIDDEGKLPAKIFPLCFGKDIPSHWREAECYCLGLGKPETSNLSRFQSAMGKDSKKTKEAKTAKLIPISCRRGGTKRVLFLYKPTSERSSVIMKYFYDALNQVNPPGCVAVSSKNAVNLSEHDDEVIKDRIFEWLAVPNNVVILCISSSNDQSAIIPLENFTNDEGKLPRKILPLCFGEEIPPQWLEGKCYSLGLENPEKIQRPNDFEGKGLDSLVAAILGVA</sequence>
<protein>
    <submittedName>
        <fullName evidence="1">Uncharacterized protein</fullName>
    </submittedName>
</protein>
<accession>A0A2B4SUI6</accession>
<gene>
    <name evidence="1" type="ORF">AWC38_SpisGene2944</name>
</gene>
<evidence type="ECO:0000313" key="2">
    <source>
        <dbReference type="Proteomes" id="UP000225706"/>
    </source>
</evidence>
<reference evidence="2" key="1">
    <citation type="journal article" date="2017" name="bioRxiv">
        <title>Comparative analysis of the genomes of Stylophora pistillata and Acropora digitifera provides evidence for extensive differences between species of corals.</title>
        <authorList>
            <person name="Voolstra C.R."/>
            <person name="Li Y."/>
            <person name="Liew Y.J."/>
            <person name="Baumgarten S."/>
            <person name="Zoccola D."/>
            <person name="Flot J.-F."/>
            <person name="Tambutte S."/>
            <person name="Allemand D."/>
            <person name="Aranda M."/>
        </authorList>
    </citation>
    <scope>NUCLEOTIDE SEQUENCE [LARGE SCALE GENOMIC DNA]</scope>
</reference>
<dbReference type="EMBL" id="LSMT01000026">
    <property type="protein sequence ID" value="PFX32147.1"/>
    <property type="molecule type" value="Genomic_DNA"/>
</dbReference>
<organism evidence="1 2">
    <name type="scientific">Stylophora pistillata</name>
    <name type="common">Smooth cauliflower coral</name>
    <dbReference type="NCBI Taxonomy" id="50429"/>
    <lineage>
        <taxon>Eukaryota</taxon>
        <taxon>Metazoa</taxon>
        <taxon>Cnidaria</taxon>
        <taxon>Anthozoa</taxon>
        <taxon>Hexacorallia</taxon>
        <taxon>Scleractinia</taxon>
        <taxon>Astrocoeniina</taxon>
        <taxon>Pocilloporidae</taxon>
        <taxon>Stylophora</taxon>
    </lineage>
</organism>
<keyword evidence="2" id="KW-1185">Reference proteome</keyword>